<dbReference type="PANTHER" id="PTHR30046:SF0">
    <property type="entry name" value="FLAGELLAR M-RING PROTEIN"/>
    <property type="match status" value="1"/>
</dbReference>
<dbReference type="AlphaFoldDB" id="F1THQ1"/>
<dbReference type="GO" id="GO:0003774">
    <property type="term" value="F:cytoskeletal motor activity"/>
    <property type="evidence" value="ECO:0007669"/>
    <property type="project" value="InterPro"/>
</dbReference>
<dbReference type="PANTHER" id="PTHR30046">
    <property type="entry name" value="FLAGELLAR M-RING PROTEIN"/>
    <property type="match status" value="1"/>
</dbReference>
<dbReference type="PRINTS" id="PR01009">
    <property type="entry name" value="FLGMRINGFLIF"/>
</dbReference>
<dbReference type="GO" id="GO:0009431">
    <property type="term" value="C:bacterial-type flagellum basal body, MS ring"/>
    <property type="evidence" value="ECO:0007669"/>
    <property type="project" value="InterPro"/>
</dbReference>
<dbReference type="Pfam" id="PF01514">
    <property type="entry name" value="YscJ_FliF"/>
    <property type="match status" value="1"/>
</dbReference>
<feature type="transmembrane region" description="Helical" evidence="10">
    <location>
        <begin position="429"/>
        <end position="450"/>
    </location>
</feature>
<dbReference type="InterPro" id="IPR043427">
    <property type="entry name" value="YscJ/FliF"/>
</dbReference>
<comment type="subcellular location">
    <subcellularLocation>
        <location evidence="1">Bacterial flagellum basal body</location>
    </subcellularLocation>
    <subcellularLocation>
        <location evidence="2">Cell membrane</location>
        <topology evidence="2">Multi-pass membrane protein</topology>
    </subcellularLocation>
</comment>
<keyword evidence="8" id="KW-0975">Bacterial flagellum</keyword>
<dbReference type="GO" id="GO:0005886">
    <property type="term" value="C:plasma membrane"/>
    <property type="evidence" value="ECO:0007669"/>
    <property type="project" value="UniProtKB-SubCell"/>
</dbReference>
<dbReference type="OrthoDB" id="9807026at2"/>
<keyword evidence="5 10" id="KW-0812">Transmembrane</keyword>
<proteinExistence type="inferred from homology"/>
<dbReference type="Proteomes" id="UP000003860">
    <property type="component" value="Unassembled WGS sequence"/>
</dbReference>
<feature type="transmembrane region" description="Helical" evidence="10">
    <location>
        <begin position="27"/>
        <end position="45"/>
    </location>
</feature>
<reference evidence="13" key="1">
    <citation type="submission" date="2009-07" db="EMBL/GenBank/DDBJ databases">
        <authorList>
            <consortium name="US DOE Joint Genome Institute (JGI-PGF)"/>
            <person name="Lucas S."/>
            <person name="Copeland A."/>
            <person name="Lapidus A."/>
            <person name="Glavina del Rio T."/>
            <person name="Tice H."/>
            <person name="Bruce D."/>
            <person name="Goodwin L."/>
            <person name="Pitluck S."/>
            <person name="Larimer F."/>
            <person name="Land M.L."/>
            <person name="Mouttaki H."/>
            <person name="He Z."/>
            <person name="Zhou J."/>
            <person name="Hemme C.L."/>
        </authorList>
    </citation>
    <scope>NUCLEOTIDE SEQUENCE</scope>
    <source>
        <strain evidence="13">DSM 2782</strain>
    </source>
</reference>
<evidence type="ECO:0000256" key="5">
    <source>
        <dbReference type="ARBA" id="ARBA00022692"/>
    </source>
</evidence>
<feature type="domain" description="Flagellar M-ring N-terminal" evidence="11">
    <location>
        <begin position="46"/>
        <end position="219"/>
    </location>
</feature>
<dbReference type="InterPro" id="IPR006182">
    <property type="entry name" value="FliF_N_dom"/>
</dbReference>
<dbReference type="NCBIfam" id="TIGR00206">
    <property type="entry name" value="fliF"/>
    <property type="match status" value="1"/>
</dbReference>
<keyword evidence="13" id="KW-0966">Cell projection</keyword>
<dbReference type="STRING" id="588581.Cpap_0639"/>
<evidence type="ECO:0000256" key="6">
    <source>
        <dbReference type="ARBA" id="ARBA00022989"/>
    </source>
</evidence>
<keyword evidence="4" id="KW-1003">Cell membrane</keyword>
<dbReference type="InterPro" id="IPR045851">
    <property type="entry name" value="AMP-bd_C_sf"/>
</dbReference>
<sequence>MPEFLTRLLKPLLDFWKGLDKSQKTRIFIITGIVVVSVSIGLFLITRPTYTTVINNASTEEVAAMQKILKEKGISYKLTEDKSGIIVNEKDSDEAHFELATGYSKNGLTFADALSNIKINTTESDKKHIWQQLDESDIARQLMHFQNIENADVTIVRPEKTLLIDDNNSKDAKASVVITPKDEISAKQAESIVKIVASSVEGLDPKNVTVVDNKGNVLNTDSGDGIEKTSTQYDMKKKYKNDLEKNVKEVLVGQLDSFDTAKVVVNPVLDFDTLTQSSKEYTNPNGADSGAITSRQETKENLKNGDTGGTPGVNSNPGTTPSYPAGSDSSKSYNKSDVTENFQYNETNKQSEKSLGELIPEKSSAAITLLYGNRVADDSKLNDEMITQVKNLTSRATGIPVENIAVSKLKIQPPVVEKPSTADTLKSLISSYGLLALLALMAIAFVIIALPKKSKQKLEPAFAIDDDTALTSSKFAYSDMRPDPVPEIDTEERSEVKKQIDKFVKQKPDAVAQLLRNWLTDDYE</sequence>
<evidence type="ECO:0000259" key="11">
    <source>
        <dbReference type="Pfam" id="PF01514"/>
    </source>
</evidence>
<keyword evidence="14" id="KW-1185">Reference proteome</keyword>
<evidence type="ECO:0000256" key="7">
    <source>
        <dbReference type="ARBA" id="ARBA00023136"/>
    </source>
</evidence>
<keyword evidence="6 10" id="KW-1133">Transmembrane helix</keyword>
<dbReference type="Gene3D" id="3.30.300.30">
    <property type="match status" value="1"/>
</dbReference>
<accession>F1THQ1</accession>
<dbReference type="EMBL" id="ACXX02000017">
    <property type="protein sequence ID" value="EGD46033.1"/>
    <property type="molecule type" value="Genomic_DNA"/>
</dbReference>
<dbReference type="eggNOG" id="COG1766">
    <property type="taxonomic scope" value="Bacteria"/>
</dbReference>
<reference evidence="13" key="2">
    <citation type="submission" date="2011-01" db="EMBL/GenBank/DDBJ databases">
        <title>The Non-contiguous Finished genome of Clostridium papyrosolvens.</title>
        <authorList>
            <person name="Lucas S."/>
            <person name="Copeland A."/>
            <person name="Lapidus A."/>
            <person name="Cheng J.-F."/>
            <person name="Goodwin L."/>
            <person name="Pitluck S."/>
            <person name="Misra M."/>
            <person name="Chertkov O."/>
            <person name="Detter J.C."/>
            <person name="Han C."/>
            <person name="Tapia R."/>
            <person name="Land M."/>
            <person name="Hauser L."/>
            <person name="Kyrpides N."/>
            <person name="Ivanova N."/>
            <person name="Pagani I."/>
            <person name="Mouttaki H."/>
            <person name="He Z."/>
            <person name="Zhou J."/>
            <person name="Hemme C.L."/>
            <person name="Woyke T."/>
        </authorList>
    </citation>
    <scope>NUCLEOTIDE SEQUENCE [LARGE SCALE GENOMIC DNA]</scope>
    <source>
        <strain evidence="13">DSM 2782</strain>
    </source>
</reference>
<feature type="domain" description="Flagellar M-ring C-terminal" evidence="12">
    <location>
        <begin position="259"/>
        <end position="399"/>
    </location>
</feature>
<name>F1THQ1_9FIRM</name>
<evidence type="ECO:0000313" key="14">
    <source>
        <dbReference type="Proteomes" id="UP000003860"/>
    </source>
</evidence>
<organism evidence="13 14">
    <name type="scientific">Ruminiclostridium papyrosolvens DSM 2782</name>
    <dbReference type="NCBI Taxonomy" id="588581"/>
    <lineage>
        <taxon>Bacteria</taxon>
        <taxon>Bacillati</taxon>
        <taxon>Bacillota</taxon>
        <taxon>Clostridia</taxon>
        <taxon>Eubacteriales</taxon>
        <taxon>Oscillospiraceae</taxon>
        <taxon>Ruminiclostridium</taxon>
    </lineage>
</organism>
<evidence type="ECO:0000256" key="2">
    <source>
        <dbReference type="ARBA" id="ARBA00004651"/>
    </source>
</evidence>
<dbReference type="Pfam" id="PF08345">
    <property type="entry name" value="YscJ_FliF_C"/>
    <property type="match status" value="1"/>
</dbReference>
<evidence type="ECO:0000256" key="4">
    <source>
        <dbReference type="ARBA" id="ARBA00022475"/>
    </source>
</evidence>
<protein>
    <submittedName>
        <fullName evidence="13">Flagellar M-ring protein FliF</fullName>
    </submittedName>
</protein>
<keyword evidence="7 10" id="KW-0472">Membrane</keyword>
<evidence type="ECO:0000256" key="10">
    <source>
        <dbReference type="SAM" id="Phobius"/>
    </source>
</evidence>
<evidence type="ECO:0000256" key="8">
    <source>
        <dbReference type="ARBA" id="ARBA00023143"/>
    </source>
</evidence>
<dbReference type="RefSeq" id="WP_004622019.1">
    <property type="nucleotide sequence ID" value="NZ_ACXX02000017.1"/>
</dbReference>
<evidence type="ECO:0000259" key="12">
    <source>
        <dbReference type="Pfam" id="PF08345"/>
    </source>
</evidence>
<feature type="compositionally biased region" description="Polar residues" evidence="9">
    <location>
        <begin position="312"/>
        <end position="335"/>
    </location>
</feature>
<keyword evidence="13" id="KW-0282">Flagellum</keyword>
<feature type="region of interest" description="Disordered" evidence="9">
    <location>
        <begin position="300"/>
        <end position="335"/>
    </location>
</feature>
<dbReference type="InterPro" id="IPR000067">
    <property type="entry name" value="FlgMring_FliF"/>
</dbReference>
<evidence type="ECO:0000313" key="13">
    <source>
        <dbReference type="EMBL" id="EGD46033.1"/>
    </source>
</evidence>
<evidence type="ECO:0000256" key="3">
    <source>
        <dbReference type="ARBA" id="ARBA00007971"/>
    </source>
</evidence>
<comment type="similarity">
    <text evidence="3">Belongs to the FliF family.</text>
</comment>
<evidence type="ECO:0000256" key="9">
    <source>
        <dbReference type="SAM" id="MobiDB-lite"/>
    </source>
</evidence>
<comment type="caution">
    <text evidence="13">The sequence shown here is derived from an EMBL/GenBank/DDBJ whole genome shotgun (WGS) entry which is preliminary data.</text>
</comment>
<dbReference type="GO" id="GO:0071973">
    <property type="term" value="P:bacterial-type flagellum-dependent cell motility"/>
    <property type="evidence" value="ECO:0007669"/>
    <property type="project" value="InterPro"/>
</dbReference>
<dbReference type="InterPro" id="IPR013556">
    <property type="entry name" value="Flag_M-ring_C"/>
</dbReference>
<keyword evidence="13" id="KW-0969">Cilium</keyword>
<gene>
    <name evidence="13" type="ORF">Cpap_0639</name>
</gene>
<evidence type="ECO:0000256" key="1">
    <source>
        <dbReference type="ARBA" id="ARBA00004117"/>
    </source>
</evidence>